<keyword evidence="1 4" id="KW-0489">Methyltransferase</keyword>
<dbReference type="InterPro" id="IPR002052">
    <property type="entry name" value="DNA_methylase_N6_adenine_CS"/>
</dbReference>
<comment type="function">
    <text evidence="4">Methylates ribosomal protein uL3 on a specific glutamine residue.</text>
</comment>
<dbReference type="Pfam" id="PF05175">
    <property type="entry name" value="MTS"/>
    <property type="match status" value="1"/>
</dbReference>
<comment type="similarity">
    <text evidence="4">Belongs to the protein N5-glutamine methyltransferase family. PrmB subfamily.</text>
</comment>
<dbReference type="PANTHER" id="PTHR47806">
    <property type="entry name" value="50S RIBOSOMAL PROTEIN L3 GLUTAMINE METHYLTRANSFERASE"/>
    <property type="match status" value="1"/>
</dbReference>
<gene>
    <name evidence="4 6" type="primary">prmB</name>
    <name evidence="6" type="ORF">LL252_07835</name>
</gene>
<dbReference type="GO" id="GO:0032259">
    <property type="term" value="P:methylation"/>
    <property type="evidence" value="ECO:0007669"/>
    <property type="project" value="UniProtKB-KW"/>
</dbReference>
<dbReference type="GO" id="GO:0005829">
    <property type="term" value="C:cytosol"/>
    <property type="evidence" value="ECO:0007669"/>
    <property type="project" value="TreeGrafter"/>
</dbReference>
<dbReference type="GO" id="GO:0003676">
    <property type="term" value="F:nucleic acid binding"/>
    <property type="evidence" value="ECO:0007669"/>
    <property type="project" value="InterPro"/>
</dbReference>
<dbReference type="Proteomes" id="UP001108027">
    <property type="component" value="Unassembled WGS sequence"/>
</dbReference>
<evidence type="ECO:0000259" key="5">
    <source>
        <dbReference type="Pfam" id="PF05175"/>
    </source>
</evidence>
<name>A0A9Q3UMH1_9GAMM</name>
<dbReference type="FunFam" id="3.40.50.150:FF:000042">
    <property type="entry name" value="50S ribosomal protein L3 glutamine methyltransferase"/>
    <property type="match status" value="1"/>
</dbReference>
<organism evidence="6 7">
    <name type="scientific">Alloalcanivorax marinus</name>
    <dbReference type="NCBI Taxonomy" id="1177169"/>
    <lineage>
        <taxon>Bacteria</taxon>
        <taxon>Pseudomonadati</taxon>
        <taxon>Pseudomonadota</taxon>
        <taxon>Gammaproteobacteria</taxon>
        <taxon>Oceanospirillales</taxon>
        <taxon>Alcanivoracaceae</taxon>
        <taxon>Alloalcanivorax</taxon>
    </lineage>
</organism>
<proteinExistence type="inferred from homology"/>
<keyword evidence="6" id="KW-0689">Ribosomal protein</keyword>
<dbReference type="PIRSF" id="PIRSF037167">
    <property type="entry name" value="Mtase_YfcB_prd"/>
    <property type="match status" value="1"/>
</dbReference>
<comment type="catalytic activity">
    <reaction evidence="4">
        <text>L-glutaminyl-[ribosomal protein uL3] + S-adenosyl-L-methionine = N(5)-methyl-L-glutaminyl-[ribosomal protein uL3] + S-adenosyl-L-homocysteine + H(+)</text>
        <dbReference type="Rhea" id="RHEA:45020"/>
        <dbReference type="Rhea" id="RHEA-COMP:11063"/>
        <dbReference type="Rhea" id="RHEA-COMP:11064"/>
        <dbReference type="ChEBI" id="CHEBI:15378"/>
        <dbReference type="ChEBI" id="CHEBI:30011"/>
        <dbReference type="ChEBI" id="CHEBI:57856"/>
        <dbReference type="ChEBI" id="CHEBI:59789"/>
        <dbReference type="ChEBI" id="CHEBI:61891"/>
        <dbReference type="EC" id="2.1.1.298"/>
    </reaction>
</comment>
<dbReference type="RefSeq" id="WP_204427904.1">
    <property type="nucleotide sequence ID" value="NZ_ARXL01000028.1"/>
</dbReference>
<reference evidence="6" key="1">
    <citation type="submission" date="2021-10" db="EMBL/GenBank/DDBJ databases">
        <title>The diversity and Nitrogen Metabolism of Culturable Nitrate-Utilizing Bacteria Within the Oxygen Minimum Zone of the Changjiang (Yangtze River)Estuary.</title>
        <authorList>
            <person name="Zhang D."/>
            <person name="Zheng J."/>
            <person name="Liu S."/>
            <person name="He W."/>
        </authorList>
    </citation>
    <scope>NUCLEOTIDE SEQUENCE</scope>
    <source>
        <strain evidence="6">FXH-223</strain>
    </source>
</reference>
<evidence type="ECO:0000256" key="3">
    <source>
        <dbReference type="ARBA" id="ARBA00022691"/>
    </source>
</evidence>
<protein>
    <recommendedName>
        <fullName evidence="4">Ribosomal protein uL3 glutamine methyltransferase</fullName>
        <shortName evidence="4">uL3 MTase</shortName>
        <ecNumber evidence="4">2.1.1.298</ecNumber>
    </recommendedName>
    <alternativeName>
        <fullName evidence="4">N5-glutamine methyltransferase PrmB</fullName>
    </alternativeName>
</protein>
<evidence type="ECO:0000313" key="6">
    <source>
        <dbReference type="EMBL" id="MCC4308483.1"/>
    </source>
</evidence>
<dbReference type="InterPro" id="IPR007848">
    <property type="entry name" value="Small_mtfrase_dom"/>
</dbReference>
<dbReference type="CDD" id="cd02440">
    <property type="entry name" value="AdoMet_MTases"/>
    <property type="match status" value="1"/>
</dbReference>
<sequence length="313" mass="34977">MIEPREQEQAQATLRTPRDCLRWGESALRRSDAFLGHGTDDHGDECLALLLHILALPADSDPRLLDARLLPDEVSAFVALMKRRVNERVPVPYLTGEAWFCGLPFRVDERVLIPRSPIAELIEARFQPWLDPDRVGRVLDLCTGSGCIAIACAHALEHAEVDASDISEDALAVCRANVERHGLEDRVFPVRADGLDGLTGPYDLIVSNPPYVDAEDLAAMPAEYRHEPELALASGADGLDFTRRLLIEAPERLSEDGVLIVEVGNSDRHVMAAWPEVPFLWFEFERGGHGVFMLDRRQLIEHHESFKRAHFTG</sequence>
<dbReference type="PANTHER" id="PTHR47806:SF1">
    <property type="entry name" value="RIBOSOMAL PROTEIN UL3 GLUTAMINE METHYLTRANSFERASE"/>
    <property type="match status" value="1"/>
</dbReference>
<dbReference type="EC" id="2.1.1.298" evidence="4"/>
<dbReference type="Gene3D" id="3.40.50.150">
    <property type="entry name" value="Vaccinia Virus protein VP39"/>
    <property type="match status" value="1"/>
</dbReference>
<dbReference type="NCBIfam" id="TIGR03533">
    <property type="entry name" value="L3_gln_methyl"/>
    <property type="match status" value="1"/>
</dbReference>
<dbReference type="InterPro" id="IPR004556">
    <property type="entry name" value="HemK-like"/>
</dbReference>
<dbReference type="InterPro" id="IPR017127">
    <property type="entry name" value="Ribosome_uL3_MTase"/>
</dbReference>
<evidence type="ECO:0000256" key="4">
    <source>
        <dbReference type="HAMAP-Rule" id="MF_02125"/>
    </source>
</evidence>
<dbReference type="NCBIfam" id="TIGR00536">
    <property type="entry name" value="hemK_fam"/>
    <property type="match status" value="1"/>
</dbReference>
<dbReference type="EMBL" id="JAJGNA010000007">
    <property type="protein sequence ID" value="MCC4308483.1"/>
    <property type="molecule type" value="Genomic_DNA"/>
</dbReference>
<dbReference type="SUPFAM" id="SSF53335">
    <property type="entry name" value="S-adenosyl-L-methionine-dependent methyltransferases"/>
    <property type="match status" value="1"/>
</dbReference>
<dbReference type="PROSITE" id="PS00092">
    <property type="entry name" value="N6_MTASE"/>
    <property type="match status" value="1"/>
</dbReference>
<dbReference type="InterPro" id="IPR029063">
    <property type="entry name" value="SAM-dependent_MTases_sf"/>
</dbReference>
<keyword evidence="3 4" id="KW-0949">S-adenosyl-L-methionine</keyword>
<evidence type="ECO:0000256" key="1">
    <source>
        <dbReference type="ARBA" id="ARBA00022603"/>
    </source>
</evidence>
<dbReference type="AlphaFoldDB" id="A0A9Q3UMH1"/>
<keyword evidence="6" id="KW-0687">Ribonucleoprotein</keyword>
<dbReference type="NCBIfam" id="TIGR03534">
    <property type="entry name" value="RF_mod_PrmC"/>
    <property type="match status" value="1"/>
</dbReference>
<dbReference type="GO" id="GO:0036009">
    <property type="term" value="F:protein-glutamine N-methyltransferase activity"/>
    <property type="evidence" value="ECO:0007669"/>
    <property type="project" value="UniProtKB-UniRule"/>
</dbReference>
<keyword evidence="7" id="KW-1185">Reference proteome</keyword>
<dbReference type="GO" id="GO:0005840">
    <property type="term" value="C:ribosome"/>
    <property type="evidence" value="ECO:0007669"/>
    <property type="project" value="UniProtKB-KW"/>
</dbReference>
<evidence type="ECO:0000313" key="7">
    <source>
        <dbReference type="Proteomes" id="UP001108027"/>
    </source>
</evidence>
<dbReference type="InterPro" id="IPR019874">
    <property type="entry name" value="RF_methyltr_PrmC"/>
</dbReference>
<dbReference type="HAMAP" id="MF_02125">
    <property type="entry name" value="L3_methyltr_PrmB"/>
    <property type="match status" value="1"/>
</dbReference>
<keyword evidence="2 4" id="KW-0808">Transferase</keyword>
<dbReference type="Gene3D" id="1.10.8.10">
    <property type="entry name" value="DNA helicase RuvA subunit, C-terminal domain"/>
    <property type="match status" value="1"/>
</dbReference>
<accession>A0A9Q3UMH1</accession>
<feature type="domain" description="Methyltransferase small" evidence="5">
    <location>
        <begin position="130"/>
        <end position="216"/>
    </location>
</feature>
<evidence type="ECO:0000256" key="2">
    <source>
        <dbReference type="ARBA" id="ARBA00022679"/>
    </source>
</evidence>
<comment type="caution">
    <text evidence="6">The sequence shown here is derived from an EMBL/GenBank/DDBJ whole genome shotgun (WGS) entry which is preliminary data.</text>
</comment>